<evidence type="ECO:0000256" key="3">
    <source>
        <dbReference type="ARBA" id="ARBA00012280"/>
    </source>
</evidence>
<dbReference type="Gene3D" id="3.40.50.11610">
    <property type="entry name" value="Multifunctional 2-oxoglutarate metabolism enzyme, C-terminal domain"/>
    <property type="match status" value="1"/>
</dbReference>
<dbReference type="OrthoDB" id="413077at2759"/>
<dbReference type="PANTHER" id="PTHR23152:SF4">
    <property type="entry name" value="2-OXOADIPATE DEHYDROGENASE COMPLEX COMPONENT E1"/>
    <property type="match status" value="1"/>
</dbReference>
<evidence type="ECO:0000256" key="5">
    <source>
        <dbReference type="ARBA" id="ARBA00023052"/>
    </source>
</evidence>
<protein>
    <recommendedName>
        <fullName evidence="7">2-oxoglutarate dehydrogenase, mitochondrial</fullName>
        <ecNumber evidence="3">1.2.4.2</ecNumber>
    </recommendedName>
    <alternativeName>
        <fullName evidence="8">2-oxoglutarate dehydrogenase complex component E1</fullName>
    </alternativeName>
</protein>
<dbReference type="Pfam" id="PF16870">
    <property type="entry name" value="OxoGdeHyase_C"/>
    <property type="match status" value="1"/>
</dbReference>
<evidence type="ECO:0000256" key="6">
    <source>
        <dbReference type="ARBA" id="ARBA00037426"/>
    </source>
</evidence>
<dbReference type="Pfam" id="PF00676">
    <property type="entry name" value="E1_dh"/>
    <property type="match status" value="1"/>
</dbReference>
<keyword evidence="5" id="KW-0786">Thiamine pyrophosphate</keyword>
<dbReference type="NCBIfam" id="NF008907">
    <property type="entry name" value="PRK12270.1"/>
    <property type="match status" value="1"/>
</dbReference>
<dbReference type="GO" id="GO:0006099">
    <property type="term" value="P:tricarboxylic acid cycle"/>
    <property type="evidence" value="ECO:0007669"/>
    <property type="project" value="TreeGrafter"/>
</dbReference>
<evidence type="ECO:0000256" key="7">
    <source>
        <dbReference type="ARBA" id="ARBA00040267"/>
    </source>
</evidence>
<comment type="similarity">
    <text evidence="2">Belongs to the alpha-ketoglutarate dehydrogenase family.</text>
</comment>
<dbReference type="PANTHER" id="PTHR23152">
    <property type="entry name" value="2-OXOGLUTARATE DEHYDROGENASE"/>
    <property type="match status" value="1"/>
</dbReference>
<proteinExistence type="inferred from homology"/>
<keyword evidence="11" id="KW-1185">Reference proteome</keyword>
<dbReference type="Gene3D" id="3.40.50.970">
    <property type="match status" value="1"/>
</dbReference>
<dbReference type="Pfam" id="PF16078">
    <property type="entry name" value="2-oxogl_dehyd_N"/>
    <property type="match status" value="1"/>
</dbReference>
<dbReference type="InterPro" id="IPR005475">
    <property type="entry name" value="Transketolase-like_Pyr-bd"/>
</dbReference>
<gene>
    <name evidence="10" type="ORF">JKP88DRAFT_269399</name>
</gene>
<dbReference type="NCBIfam" id="NF006914">
    <property type="entry name" value="PRK09404.1"/>
    <property type="match status" value="1"/>
</dbReference>
<dbReference type="InterPro" id="IPR029061">
    <property type="entry name" value="THDP-binding"/>
</dbReference>
<name>A0A835Z9M1_9STRA</name>
<dbReference type="InterPro" id="IPR001017">
    <property type="entry name" value="DH_E1"/>
</dbReference>
<accession>A0A835Z9M1</accession>
<evidence type="ECO:0000259" key="9">
    <source>
        <dbReference type="SMART" id="SM00861"/>
    </source>
</evidence>
<dbReference type="Proteomes" id="UP000664859">
    <property type="component" value="Unassembled WGS sequence"/>
</dbReference>
<dbReference type="InterPro" id="IPR031717">
    <property type="entry name" value="ODO-1/KGD_C"/>
</dbReference>
<evidence type="ECO:0000256" key="8">
    <source>
        <dbReference type="ARBA" id="ARBA00042984"/>
    </source>
</evidence>
<dbReference type="InterPro" id="IPR042179">
    <property type="entry name" value="KGD_C_sf"/>
</dbReference>
<dbReference type="Gene3D" id="3.40.50.12470">
    <property type="match status" value="1"/>
</dbReference>
<evidence type="ECO:0000256" key="4">
    <source>
        <dbReference type="ARBA" id="ARBA00023002"/>
    </source>
</evidence>
<reference evidence="10" key="1">
    <citation type="submission" date="2021-02" db="EMBL/GenBank/DDBJ databases">
        <title>First Annotated Genome of the Yellow-green Alga Tribonema minus.</title>
        <authorList>
            <person name="Mahan K.M."/>
        </authorList>
    </citation>
    <scope>NUCLEOTIDE SEQUENCE</scope>
    <source>
        <strain evidence="10">UTEX B ZZ1240</strain>
    </source>
</reference>
<comment type="cofactor">
    <cofactor evidence="1">
        <name>thiamine diphosphate</name>
        <dbReference type="ChEBI" id="CHEBI:58937"/>
    </cofactor>
</comment>
<dbReference type="InterPro" id="IPR011603">
    <property type="entry name" value="2oxoglutarate_DH_E1"/>
</dbReference>
<comment type="function">
    <text evidence="6">The 2-oxoglutarate dehydrogenase complex catalyzes the overall conversion of 2-oxoglutarate to succinyl-CoA and CO(2). It contains multiple copies of three enzymatic components: 2-oxoglutarate dehydrogenase (E1), dihydrolipoamide succinyltransferase (E2) and lipoamide dehydrogenase (E3).</text>
</comment>
<evidence type="ECO:0000256" key="2">
    <source>
        <dbReference type="ARBA" id="ARBA00006936"/>
    </source>
</evidence>
<feature type="domain" description="Transketolase-like pyrimidine-binding" evidence="9">
    <location>
        <begin position="621"/>
        <end position="848"/>
    </location>
</feature>
<dbReference type="EC" id="1.2.4.2" evidence="3"/>
<dbReference type="GO" id="GO:0045252">
    <property type="term" value="C:oxoglutarate dehydrogenase complex"/>
    <property type="evidence" value="ECO:0007669"/>
    <property type="project" value="TreeGrafter"/>
</dbReference>
<dbReference type="InterPro" id="IPR032106">
    <property type="entry name" value="2-oxogl_dehyd_N"/>
</dbReference>
<dbReference type="GO" id="GO:0030976">
    <property type="term" value="F:thiamine pyrophosphate binding"/>
    <property type="evidence" value="ECO:0007669"/>
    <property type="project" value="InterPro"/>
</dbReference>
<dbReference type="CDD" id="cd02016">
    <property type="entry name" value="TPP_E1_OGDC_like"/>
    <property type="match status" value="1"/>
</dbReference>
<dbReference type="Pfam" id="PF02779">
    <property type="entry name" value="Transket_pyr"/>
    <property type="match status" value="1"/>
</dbReference>
<dbReference type="GO" id="GO:0005739">
    <property type="term" value="C:mitochondrion"/>
    <property type="evidence" value="ECO:0007669"/>
    <property type="project" value="TreeGrafter"/>
</dbReference>
<dbReference type="PIRSF" id="PIRSF000157">
    <property type="entry name" value="Oxoglu_dh_E1"/>
    <property type="match status" value="1"/>
</dbReference>
<evidence type="ECO:0000256" key="1">
    <source>
        <dbReference type="ARBA" id="ARBA00001964"/>
    </source>
</evidence>
<dbReference type="FunFam" id="3.40.50.12470:FF:000003">
    <property type="entry name" value="2-oxoglutarate dehydrogenase E1 component"/>
    <property type="match status" value="1"/>
</dbReference>
<dbReference type="GO" id="GO:0004591">
    <property type="term" value="F:oxoglutarate dehydrogenase (succinyl-transferring) activity"/>
    <property type="evidence" value="ECO:0007669"/>
    <property type="project" value="UniProtKB-EC"/>
</dbReference>
<sequence>MRVVSPTHIRCHHSSGLSSQGPNSIYVESMYSAWKSDPSSVHKSWDAYFKSIDKGQVASQGAFVAPPRVLEVPTAHTAAAPSGTPQTVSDSLGLSYLIRAYQVRGHEAAKLDPLGLHGWRPQAPPPELDPKFHGFEQGDMDRVLNLMGRSSGGMVGYLEELTQAPRVTLRQVVARLEQTYCNTLGVEYMHMRSREKCNWIRRKVENPAWLKYTKERKLHIFERLCFADTFEKFLQNKYNTVKRFGLNGGESVIPALKAMVDKGSELGIQSFVFGMPHRGRLNVLANVLRKPMPQIFKEFQGTHYNLESNKSDDWSSSGDVKYHLGTSMDRSYPDGRRVHLSLVANPSHLEAVDPVVVGKTRAAQFYNGDTVESKLKAMAVLLHGDAAFAGQGVVYETMQLMRVADYSTGGTIHVIVNNQVGFTTDPENDRSTDYCSDLGKTFEIPIFHCNGDDPLSVCTALELAVEWRQTFGEDCIVDMICYRRMGHNEIDQPLFTQPTVYKKIANHPDTVSIFEARLLSEGVASKEELDGIKAFVQESYERDFDASKTWETSKDDWLSSKWSGFKSPRQLSRIRQTGVDLKVLRVVGEKMTTIPSSITLHPQLVKIVKARADAVSEGHGIDWATAESLAFGTLLLEGNHVRLTGQDVERGTFSQRHSVLHCQQTNHQYTPLNHLAKTANPSMPTATLTYAPEAQAKYTVRNSILSEFAVLGFEMGYSLENPNALVLWEAQFGDFSNGAQVMIDQFICAGEDKWLRQSGLTLLLPHGYDGQGAEHSSCRMERFLQMCDDDPDTVPQLAFEQRMQIQHANWQVVNCTTPANYYHVLRRQVHREFRKPLIVVAPKRLLRLKAAASTLDEMGAGTMFQRLMPEENAEIISEPANVKKLIFCSGQIYYDLIAEREKIGRNDIAIARVEQIAPFPFDRVAEEAAKYPEADVLWVQEEPKNMGAYSYVMPRMMTATRDINNHEKRPIYVGRDTSAAPATGMAKVHVAELEAILQAAIHS</sequence>
<evidence type="ECO:0000313" key="10">
    <source>
        <dbReference type="EMBL" id="KAG5189741.1"/>
    </source>
</evidence>
<evidence type="ECO:0000313" key="11">
    <source>
        <dbReference type="Proteomes" id="UP000664859"/>
    </source>
</evidence>
<dbReference type="Gene3D" id="1.10.287.1150">
    <property type="entry name" value="TPP helical domain"/>
    <property type="match status" value="1"/>
</dbReference>
<dbReference type="SMART" id="SM00861">
    <property type="entry name" value="Transket_pyr"/>
    <property type="match status" value="1"/>
</dbReference>
<keyword evidence="4" id="KW-0560">Oxidoreductase</keyword>
<organism evidence="10 11">
    <name type="scientific">Tribonema minus</name>
    <dbReference type="NCBI Taxonomy" id="303371"/>
    <lineage>
        <taxon>Eukaryota</taxon>
        <taxon>Sar</taxon>
        <taxon>Stramenopiles</taxon>
        <taxon>Ochrophyta</taxon>
        <taxon>PX clade</taxon>
        <taxon>Xanthophyceae</taxon>
        <taxon>Tribonematales</taxon>
        <taxon>Tribonemataceae</taxon>
        <taxon>Tribonema</taxon>
    </lineage>
</organism>
<dbReference type="SUPFAM" id="SSF52518">
    <property type="entry name" value="Thiamin diphosphate-binding fold (THDP-binding)"/>
    <property type="match status" value="2"/>
</dbReference>
<dbReference type="NCBIfam" id="TIGR00239">
    <property type="entry name" value="2oxo_dh_E1"/>
    <property type="match status" value="1"/>
</dbReference>
<dbReference type="AlphaFoldDB" id="A0A835Z9M1"/>
<comment type="caution">
    <text evidence="10">The sequence shown here is derived from an EMBL/GenBank/DDBJ whole genome shotgun (WGS) entry which is preliminary data.</text>
</comment>
<dbReference type="EMBL" id="JAFCMP010000046">
    <property type="protein sequence ID" value="KAG5189741.1"/>
    <property type="molecule type" value="Genomic_DNA"/>
</dbReference>